<evidence type="ECO:0000256" key="13">
    <source>
        <dbReference type="ARBA" id="ARBA00023136"/>
    </source>
</evidence>
<evidence type="ECO:0000256" key="19">
    <source>
        <dbReference type="ARBA" id="ARBA00062962"/>
    </source>
</evidence>
<keyword evidence="7 23" id="KW-0812">Transmembrane</keyword>
<reference evidence="25" key="1">
    <citation type="submission" date="2025-08" db="UniProtKB">
        <authorList>
            <consortium name="Ensembl"/>
        </authorList>
    </citation>
    <scope>IDENTIFICATION</scope>
</reference>
<evidence type="ECO:0000256" key="17">
    <source>
        <dbReference type="ARBA" id="ARBA00023284"/>
    </source>
</evidence>
<dbReference type="Ensembl" id="ENSPKIT00000000390.1">
    <property type="protein sequence ID" value="ENSPKIP00000019789.1"/>
    <property type="gene ID" value="ENSPKIG00000004832.1"/>
</dbReference>
<dbReference type="InterPro" id="IPR013766">
    <property type="entry name" value="Thioredoxin_domain"/>
</dbReference>
<dbReference type="SUPFAM" id="SSF52833">
    <property type="entry name" value="Thioredoxin-like"/>
    <property type="match status" value="1"/>
</dbReference>
<evidence type="ECO:0000256" key="16">
    <source>
        <dbReference type="ARBA" id="ARBA00023235"/>
    </source>
</evidence>
<evidence type="ECO:0000256" key="6">
    <source>
        <dbReference type="ARBA" id="ARBA00022553"/>
    </source>
</evidence>
<keyword evidence="5" id="KW-0964">Secreted</keyword>
<proteinExistence type="predicted"/>
<dbReference type="GO" id="GO:0005789">
    <property type="term" value="C:endoplasmic reticulum membrane"/>
    <property type="evidence" value="ECO:0007669"/>
    <property type="project" value="UniProtKB-SubCell"/>
</dbReference>
<feature type="transmembrane region" description="Helical" evidence="23">
    <location>
        <begin position="197"/>
        <end position="217"/>
    </location>
</feature>
<keyword evidence="11 23" id="KW-1133">Transmembrane helix</keyword>
<dbReference type="InterPro" id="IPR052454">
    <property type="entry name" value="TMX_domain-containing"/>
</dbReference>
<evidence type="ECO:0000256" key="4">
    <source>
        <dbReference type="ARBA" id="ARBA00022448"/>
    </source>
</evidence>
<comment type="subunit">
    <text evidence="19">Interacts with ATP2A2.</text>
</comment>
<evidence type="ECO:0000256" key="11">
    <source>
        <dbReference type="ARBA" id="ARBA00022989"/>
    </source>
</evidence>
<evidence type="ECO:0000256" key="22">
    <source>
        <dbReference type="ARBA" id="ARBA00076905"/>
    </source>
</evidence>
<dbReference type="STRING" id="1676925.ENSPKIP00000019789"/>
<organism evidence="25 26">
    <name type="scientific">Paramormyrops kingsleyae</name>
    <dbReference type="NCBI Taxonomy" id="1676925"/>
    <lineage>
        <taxon>Eukaryota</taxon>
        <taxon>Metazoa</taxon>
        <taxon>Chordata</taxon>
        <taxon>Craniata</taxon>
        <taxon>Vertebrata</taxon>
        <taxon>Euteleostomi</taxon>
        <taxon>Actinopterygii</taxon>
        <taxon>Neopterygii</taxon>
        <taxon>Teleostei</taxon>
        <taxon>Osteoglossocephala</taxon>
        <taxon>Osteoglossomorpha</taxon>
        <taxon>Osteoglossiformes</taxon>
        <taxon>Mormyridae</taxon>
        <taxon>Paramormyrops</taxon>
    </lineage>
</organism>
<dbReference type="GO" id="GO:0090331">
    <property type="term" value="P:negative regulation of platelet aggregation"/>
    <property type="evidence" value="ECO:0007669"/>
    <property type="project" value="UniProtKB-ARBA"/>
</dbReference>
<evidence type="ECO:0000256" key="21">
    <source>
        <dbReference type="ARBA" id="ARBA00075863"/>
    </source>
</evidence>
<evidence type="ECO:0000256" key="7">
    <source>
        <dbReference type="ARBA" id="ARBA00022692"/>
    </source>
</evidence>
<name>A0A3B3RMT1_9TELE</name>
<accession>A0A3B3RMT1</accession>
<keyword evidence="9" id="KW-0256">Endoplasmic reticulum</keyword>
<keyword evidence="16" id="KW-0413">Isomerase</keyword>
<reference evidence="25" key="2">
    <citation type="submission" date="2025-09" db="UniProtKB">
        <authorList>
            <consortium name="Ensembl"/>
        </authorList>
    </citation>
    <scope>IDENTIFICATION</scope>
</reference>
<dbReference type="GO" id="GO:0005576">
    <property type="term" value="C:extracellular region"/>
    <property type="evidence" value="ECO:0007669"/>
    <property type="project" value="UniProtKB-SubCell"/>
</dbReference>
<evidence type="ECO:0000256" key="8">
    <source>
        <dbReference type="ARBA" id="ARBA00022729"/>
    </source>
</evidence>
<dbReference type="Gene3D" id="3.40.30.10">
    <property type="entry name" value="Glutaredoxin"/>
    <property type="match status" value="1"/>
</dbReference>
<protein>
    <recommendedName>
        <fullName evidence="20">Thioredoxin-related transmembrane protein 1</fullName>
    </recommendedName>
    <alternativeName>
        <fullName evidence="22">Protein disulfide-isomerase TMX1</fullName>
    </alternativeName>
    <alternativeName>
        <fullName evidence="21">Thioredoxin domain-containing protein 1</fullName>
    </alternativeName>
</protein>
<keyword evidence="4" id="KW-0813">Transport</keyword>
<evidence type="ECO:0000256" key="2">
    <source>
        <dbReference type="ARBA" id="ARBA00004583"/>
    </source>
</evidence>
<feature type="transmembrane region" description="Helical" evidence="23">
    <location>
        <begin position="155"/>
        <end position="176"/>
    </location>
</feature>
<evidence type="ECO:0000256" key="23">
    <source>
        <dbReference type="SAM" id="Phobius"/>
    </source>
</evidence>
<evidence type="ECO:0000256" key="14">
    <source>
        <dbReference type="ARBA" id="ARBA00023139"/>
    </source>
</evidence>
<keyword evidence="13 23" id="KW-0472">Membrane</keyword>
<keyword evidence="12" id="KW-0496">Mitochondrion</keyword>
<evidence type="ECO:0000313" key="25">
    <source>
        <dbReference type="Ensembl" id="ENSPKIP00000019789.1"/>
    </source>
</evidence>
<dbReference type="GeneTree" id="ENSGT00940000155959"/>
<evidence type="ECO:0000256" key="15">
    <source>
        <dbReference type="ARBA" id="ARBA00023157"/>
    </source>
</evidence>
<evidence type="ECO:0000256" key="5">
    <source>
        <dbReference type="ARBA" id="ARBA00022525"/>
    </source>
</evidence>
<dbReference type="InterPro" id="IPR036249">
    <property type="entry name" value="Thioredoxin-like_sf"/>
</dbReference>
<evidence type="ECO:0000259" key="24">
    <source>
        <dbReference type="PROSITE" id="PS51352"/>
    </source>
</evidence>
<keyword evidence="14" id="KW-0564">Palmitate</keyword>
<evidence type="ECO:0000256" key="18">
    <source>
        <dbReference type="ARBA" id="ARBA00023288"/>
    </source>
</evidence>
<dbReference type="Proteomes" id="UP000261540">
    <property type="component" value="Unplaced"/>
</dbReference>
<dbReference type="OrthoDB" id="7869097at2759"/>
<dbReference type="PROSITE" id="PS51352">
    <property type="entry name" value="THIOREDOXIN_2"/>
    <property type="match status" value="1"/>
</dbReference>
<dbReference type="FunFam" id="3.40.30.10:FF:000117">
    <property type="entry name" value="thioredoxin-related transmembrane protein 1"/>
    <property type="match status" value="1"/>
</dbReference>
<dbReference type="PANTHER" id="PTHR46107:SF2">
    <property type="entry name" value="THIOREDOXIN-RELATED TRANSMEMBRANE PROTEIN 1"/>
    <property type="match status" value="1"/>
</dbReference>
<evidence type="ECO:0000256" key="1">
    <source>
        <dbReference type="ARBA" id="ARBA00004115"/>
    </source>
</evidence>
<keyword evidence="8" id="KW-0732">Signal</keyword>
<dbReference type="PANTHER" id="PTHR46107">
    <property type="entry name" value="DUMPY: SHORTER THAN WILD-TYPE"/>
    <property type="match status" value="1"/>
</dbReference>
<keyword evidence="15" id="KW-1015">Disulfide bond</keyword>
<evidence type="ECO:0000256" key="9">
    <source>
        <dbReference type="ARBA" id="ARBA00022824"/>
    </source>
</evidence>
<dbReference type="Pfam" id="PF00085">
    <property type="entry name" value="Thioredoxin"/>
    <property type="match status" value="1"/>
</dbReference>
<feature type="domain" description="Thioredoxin" evidence="24">
    <location>
        <begin position="33"/>
        <end position="146"/>
    </location>
</feature>
<dbReference type="GO" id="GO:0031966">
    <property type="term" value="C:mitochondrial membrane"/>
    <property type="evidence" value="ECO:0007669"/>
    <property type="project" value="UniProtKB-SubCell"/>
</dbReference>
<dbReference type="AlphaFoldDB" id="A0A3B3RMT1"/>
<evidence type="ECO:0000313" key="26">
    <source>
        <dbReference type="Proteomes" id="UP000261540"/>
    </source>
</evidence>
<keyword evidence="26" id="KW-1185">Reference proteome</keyword>
<dbReference type="CDD" id="cd02994">
    <property type="entry name" value="PDI_a_TMX"/>
    <property type="match status" value="1"/>
</dbReference>
<evidence type="ECO:0000256" key="20">
    <source>
        <dbReference type="ARBA" id="ARBA00072260"/>
    </source>
</evidence>
<evidence type="ECO:0000256" key="3">
    <source>
        <dbReference type="ARBA" id="ARBA00004613"/>
    </source>
</evidence>
<evidence type="ECO:0000256" key="10">
    <source>
        <dbReference type="ARBA" id="ARBA00022982"/>
    </source>
</evidence>
<evidence type="ECO:0000256" key="12">
    <source>
        <dbReference type="ARBA" id="ARBA00023128"/>
    </source>
</evidence>
<comment type="subcellular location">
    <subcellularLocation>
        <location evidence="1">Endoplasmic reticulum membrane</location>
        <topology evidence="1">Single-pass type I membrane protein</topology>
    </subcellularLocation>
    <subcellularLocation>
        <location evidence="2">Mitochondrion membrane</location>
        <topology evidence="2">Single-pass type I membrane protein</topology>
    </subcellularLocation>
    <subcellularLocation>
        <location evidence="3">Secreted</location>
    </subcellularLocation>
</comment>
<keyword evidence="6" id="KW-0597">Phosphoprotein</keyword>
<keyword evidence="17" id="KW-0676">Redox-active center</keyword>
<dbReference type="GO" id="GO:0003756">
    <property type="term" value="F:protein disulfide isomerase activity"/>
    <property type="evidence" value="ECO:0007669"/>
    <property type="project" value="UniProtKB-ARBA"/>
</dbReference>
<sequence length="309" mass="35831">MSFFTIFTMRSSITQWLSAIHFLICSVILALSLRSHSALASRNHVRVITDDNWEEILQGEWMIEFYAPWCPVCQQLQPVWSEFAEWGDDMGVSVAKVDVTEQPGLSGRFIITALPTIYHCKDGMFRRYRGARTKDDFLTFIDEKKWQDIEPVLSWFGPSSFLMNTMSALFKLSVFIRHCHKYLTEKMGIPVWGSYTIFALATLLSGLGLGLVLVFIADCVFPSKRYTSQNYYQKTPEKAKLFKQLQDEHEADGEDEDEEEVDGEQAEVWRRHRVYEEQSTCDGLPREVLRRQVQDAFVQDDTLKLRGKH</sequence>
<keyword evidence="18" id="KW-0449">Lipoprotein</keyword>
<dbReference type="GO" id="GO:0015036">
    <property type="term" value="F:disulfide oxidoreductase activity"/>
    <property type="evidence" value="ECO:0007669"/>
    <property type="project" value="TreeGrafter"/>
</dbReference>
<keyword evidence="10" id="KW-0249">Electron transport</keyword>